<name>A0AAD4S683_9MAGN</name>
<feature type="non-terminal residue" evidence="1">
    <location>
        <position position="1"/>
    </location>
</feature>
<dbReference type="EMBL" id="JAJJMB010014022">
    <property type="protein sequence ID" value="KAI3864030.1"/>
    <property type="molecule type" value="Genomic_DNA"/>
</dbReference>
<dbReference type="AlphaFoldDB" id="A0AAD4S683"/>
<accession>A0AAD4S683</accession>
<protein>
    <submittedName>
        <fullName evidence="1">Uncharacterized protein</fullName>
    </submittedName>
</protein>
<reference evidence="1" key="1">
    <citation type="submission" date="2022-04" db="EMBL/GenBank/DDBJ databases">
        <title>A functionally conserved STORR gene fusion in Papaver species that diverged 16.8 million years ago.</title>
        <authorList>
            <person name="Catania T."/>
        </authorList>
    </citation>
    <scope>NUCLEOTIDE SEQUENCE</scope>
    <source>
        <strain evidence="1">S-188037</strain>
    </source>
</reference>
<evidence type="ECO:0000313" key="1">
    <source>
        <dbReference type="EMBL" id="KAI3864030.1"/>
    </source>
</evidence>
<evidence type="ECO:0000313" key="2">
    <source>
        <dbReference type="Proteomes" id="UP001202328"/>
    </source>
</evidence>
<proteinExistence type="predicted"/>
<sequence>PEAYSLVQEHADFTRAFREFILYETEDWMIRLRAKDEVIRGLAARNNYLEDQMQFRMQQTLQPALGFGSFSQTIPPAMWTPVSEASTMSFVNPSPRDCYYCDGH</sequence>
<comment type="caution">
    <text evidence="1">The sequence shown here is derived from an EMBL/GenBank/DDBJ whole genome shotgun (WGS) entry which is preliminary data.</text>
</comment>
<organism evidence="1 2">
    <name type="scientific">Papaver atlanticum</name>
    <dbReference type="NCBI Taxonomy" id="357466"/>
    <lineage>
        <taxon>Eukaryota</taxon>
        <taxon>Viridiplantae</taxon>
        <taxon>Streptophyta</taxon>
        <taxon>Embryophyta</taxon>
        <taxon>Tracheophyta</taxon>
        <taxon>Spermatophyta</taxon>
        <taxon>Magnoliopsida</taxon>
        <taxon>Ranunculales</taxon>
        <taxon>Papaveraceae</taxon>
        <taxon>Papaveroideae</taxon>
        <taxon>Papaver</taxon>
    </lineage>
</organism>
<keyword evidence="2" id="KW-1185">Reference proteome</keyword>
<gene>
    <name evidence="1" type="ORF">MKW98_031622</name>
</gene>
<dbReference type="Proteomes" id="UP001202328">
    <property type="component" value="Unassembled WGS sequence"/>
</dbReference>